<name>A0ABV0WDQ1_9TELE</name>
<accession>A0ABV0WDQ1</accession>
<protein>
    <submittedName>
        <fullName evidence="1">Uncharacterized protein</fullName>
    </submittedName>
</protein>
<feature type="non-terminal residue" evidence="1">
    <location>
        <position position="165"/>
    </location>
</feature>
<evidence type="ECO:0000313" key="2">
    <source>
        <dbReference type="Proteomes" id="UP001444071"/>
    </source>
</evidence>
<organism evidence="1 2">
    <name type="scientific">Xenotaenia resolanae</name>
    <dbReference type="NCBI Taxonomy" id="208358"/>
    <lineage>
        <taxon>Eukaryota</taxon>
        <taxon>Metazoa</taxon>
        <taxon>Chordata</taxon>
        <taxon>Craniata</taxon>
        <taxon>Vertebrata</taxon>
        <taxon>Euteleostomi</taxon>
        <taxon>Actinopterygii</taxon>
        <taxon>Neopterygii</taxon>
        <taxon>Teleostei</taxon>
        <taxon>Neoteleostei</taxon>
        <taxon>Acanthomorphata</taxon>
        <taxon>Ovalentaria</taxon>
        <taxon>Atherinomorphae</taxon>
        <taxon>Cyprinodontiformes</taxon>
        <taxon>Goodeidae</taxon>
        <taxon>Xenotaenia</taxon>
    </lineage>
</organism>
<dbReference type="EMBL" id="JAHRIM010042682">
    <property type="protein sequence ID" value="MEQ2267619.1"/>
    <property type="molecule type" value="Genomic_DNA"/>
</dbReference>
<sequence>MSSEGGKDSEDPDLDSLCAMFRARVHNWLKVLHCSFPAKSLLHLPGTCKPKEGTKLFSGSPAYKTPVCPPSNFTYTSRKETPRSNHHLTTTSPVKHSLHGLTHLPLKTPHLRKSKIHLLTFLVAHDLQQPVFTCFSSVLRPAEPGFPYDLFAFFCLSINQFKLNS</sequence>
<evidence type="ECO:0000313" key="1">
    <source>
        <dbReference type="EMBL" id="MEQ2267619.1"/>
    </source>
</evidence>
<comment type="caution">
    <text evidence="1">The sequence shown here is derived from an EMBL/GenBank/DDBJ whole genome shotgun (WGS) entry which is preliminary data.</text>
</comment>
<proteinExistence type="predicted"/>
<gene>
    <name evidence="1" type="ORF">XENORESO_008301</name>
</gene>
<keyword evidence="2" id="KW-1185">Reference proteome</keyword>
<dbReference type="Proteomes" id="UP001444071">
    <property type="component" value="Unassembled WGS sequence"/>
</dbReference>
<reference evidence="1 2" key="1">
    <citation type="submission" date="2021-06" db="EMBL/GenBank/DDBJ databases">
        <authorList>
            <person name="Palmer J.M."/>
        </authorList>
    </citation>
    <scope>NUCLEOTIDE SEQUENCE [LARGE SCALE GENOMIC DNA]</scope>
    <source>
        <strain evidence="1 2">XR_2019</strain>
        <tissue evidence="1">Muscle</tissue>
    </source>
</reference>